<dbReference type="HOGENOM" id="CLU_1259661_0_0_11"/>
<dbReference type="KEGG" id="ckp:ckrop_1631"/>
<dbReference type="Proteomes" id="UP000001473">
    <property type="component" value="Chromosome"/>
</dbReference>
<dbReference type="AlphaFoldDB" id="C4LKK3"/>
<reference evidence="2 3" key="1">
    <citation type="journal article" date="2008" name="J. Biotechnol.">
        <title>Ultrafast pyrosequencing of Corynebacterium kroppenstedtii DSM44385 revealed insights into the physiology of a lipophilic corynebacterium that lacks mycolic acids.</title>
        <authorList>
            <person name="Tauch A."/>
            <person name="Schneider J."/>
            <person name="Szczepanowski R."/>
            <person name="Tilker A."/>
            <person name="Viehoever P."/>
            <person name="Gartemann K.-H."/>
            <person name="Arnold W."/>
            <person name="Blom J."/>
            <person name="Brinkrolf K."/>
            <person name="Brune I."/>
            <person name="Goetker S."/>
            <person name="Weisshaar B."/>
            <person name="Goesmann A."/>
            <person name="Droege M."/>
            <person name="Puehler A."/>
        </authorList>
    </citation>
    <scope>NUCLEOTIDE SEQUENCE [LARGE SCALE GENOMIC DNA]</scope>
    <source>
        <strain evidence="3">DSM 44385 / JCM 11950 / CIP 105744 / CCUG 35717</strain>
    </source>
</reference>
<accession>C4LKK3</accession>
<evidence type="ECO:0000256" key="1">
    <source>
        <dbReference type="SAM" id="MobiDB-lite"/>
    </source>
</evidence>
<protein>
    <submittedName>
        <fullName evidence="2">Uncharacterized protein</fullName>
    </submittedName>
</protein>
<name>C4LKK3_CORK4</name>
<gene>
    <name evidence="2" type="ordered locus">ckrop_1631</name>
</gene>
<evidence type="ECO:0000313" key="3">
    <source>
        <dbReference type="Proteomes" id="UP000001473"/>
    </source>
</evidence>
<keyword evidence="3" id="KW-1185">Reference proteome</keyword>
<dbReference type="eggNOG" id="ENOG5031QGR">
    <property type="taxonomic scope" value="Bacteria"/>
</dbReference>
<sequence>MSLPPLRPTPAAGVGRSSRSKKHARSPYPTGLFTIRFSNNTGRQALCPDTESNRVVTTRANIRFMNIENWIAAVSAAIAFASFLLSLWKAHQASESEQQSRNSAERATSAAEQAADSQQRIANALEKLESRYSNPWKIRHQKDAIYLLINDSDENAVDVEFATDSPSDQGQVHDVGTLGPGEEVQFWYEAVMGCDRQIVVQWRRPSETEPRQWRGHLPA</sequence>
<feature type="region of interest" description="Disordered" evidence="1">
    <location>
        <begin position="1"/>
        <end position="28"/>
    </location>
</feature>
<feature type="region of interest" description="Disordered" evidence="1">
    <location>
        <begin position="96"/>
        <end position="116"/>
    </location>
</feature>
<proteinExistence type="predicted"/>
<feature type="compositionally biased region" description="Low complexity" evidence="1">
    <location>
        <begin position="105"/>
        <end position="116"/>
    </location>
</feature>
<dbReference type="EMBL" id="CP001620">
    <property type="protein sequence ID" value="ACR18358.1"/>
    <property type="molecule type" value="Genomic_DNA"/>
</dbReference>
<organism evidence="2 3">
    <name type="scientific">Corynebacterium kroppenstedtii (strain DSM 44385 / JCM 11950 / CIP 105744 / CCUG 35717)</name>
    <dbReference type="NCBI Taxonomy" id="645127"/>
    <lineage>
        <taxon>Bacteria</taxon>
        <taxon>Bacillati</taxon>
        <taxon>Actinomycetota</taxon>
        <taxon>Actinomycetes</taxon>
        <taxon>Mycobacteriales</taxon>
        <taxon>Corynebacteriaceae</taxon>
        <taxon>Corynebacterium</taxon>
    </lineage>
</organism>
<evidence type="ECO:0000313" key="2">
    <source>
        <dbReference type="EMBL" id="ACR18358.1"/>
    </source>
</evidence>